<organism evidence="2 3">
    <name type="scientific">Laccaria amethystina LaAM-08-1</name>
    <dbReference type="NCBI Taxonomy" id="1095629"/>
    <lineage>
        <taxon>Eukaryota</taxon>
        <taxon>Fungi</taxon>
        <taxon>Dikarya</taxon>
        <taxon>Basidiomycota</taxon>
        <taxon>Agaricomycotina</taxon>
        <taxon>Agaricomycetes</taxon>
        <taxon>Agaricomycetidae</taxon>
        <taxon>Agaricales</taxon>
        <taxon>Agaricineae</taxon>
        <taxon>Hydnangiaceae</taxon>
        <taxon>Laccaria</taxon>
    </lineage>
</organism>
<feature type="compositionally biased region" description="Low complexity" evidence="1">
    <location>
        <begin position="54"/>
        <end position="70"/>
    </location>
</feature>
<sequence length="90" mass="9461">MLTSLLCRSFTSNFEAYVAPTQKHNAKQLTHAIVAALNIWSPHGHMPGSASTCPLPLTPSSQPAPTSSTARKLNPTASKVQAGAPDPPEQ</sequence>
<dbReference type="EMBL" id="KN839133">
    <property type="protein sequence ID" value="KIJ90670.1"/>
    <property type="molecule type" value="Genomic_DNA"/>
</dbReference>
<dbReference type="Proteomes" id="UP000054477">
    <property type="component" value="Unassembled WGS sequence"/>
</dbReference>
<name>A0A0C9WLX0_9AGAR</name>
<evidence type="ECO:0000256" key="1">
    <source>
        <dbReference type="SAM" id="MobiDB-lite"/>
    </source>
</evidence>
<dbReference type="HOGENOM" id="CLU_2441220_0_0_1"/>
<reference evidence="3" key="2">
    <citation type="submission" date="2015-01" db="EMBL/GenBank/DDBJ databases">
        <title>Evolutionary Origins and Diversification of the Mycorrhizal Mutualists.</title>
        <authorList>
            <consortium name="DOE Joint Genome Institute"/>
            <consortium name="Mycorrhizal Genomics Consortium"/>
            <person name="Kohler A."/>
            <person name="Kuo A."/>
            <person name="Nagy L.G."/>
            <person name="Floudas D."/>
            <person name="Copeland A."/>
            <person name="Barry K.W."/>
            <person name="Cichocki N."/>
            <person name="Veneault-Fourrey C."/>
            <person name="LaButti K."/>
            <person name="Lindquist E.A."/>
            <person name="Lipzen A."/>
            <person name="Lundell T."/>
            <person name="Morin E."/>
            <person name="Murat C."/>
            <person name="Riley R."/>
            <person name="Ohm R."/>
            <person name="Sun H."/>
            <person name="Tunlid A."/>
            <person name="Henrissat B."/>
            <person name="Grigoriev I.V."/>
            <person name="Hibbett D.S."/>
            <person name="Martin F."/>
        </authorList>
    </citation>
    <scope>NUCLEOTIDE SEQUENCE [LARGE SCALE GENOMIC DNA]</scope>
    <source>
        <strain evidence="3">LaAM-08-1</strain>
    </source>
</reference>
<gene>
    <name evidence="2" type="ORF">K443DRAFT_686611</name>
</gene>
<keyword evidence="3" id="KW-1185">Reference proteome</keyword>
<protein>
    <submittedName>
        <fullName evidence="2">Uncharacterized protein</fullName>
    </submittedName>
</protein>
<evidence type="ECO:0000313" key="2">
    <source>
        <dbReference type="EMBL" id="KIJ90670.1"/>
    </source>
</evidence>
<evidence type="ECO:0000313" key="3">
    <source>
        <dbReference type="Proteomes" id="UP000054477"/>
    </source>
</evidence>
<accession>A0A0C9WLX0</accession>
<proteinExistence type="predicted"/>
<reference evidence="2 3" key="1">
    <citation type="submission" date="2014-04" db="EMBL/GenBank/DDBJ databases">
        <authorList>
            <consortium name="DOE Joint Genome Institute"/>
            <person name="Kuo A."/>
            <person name="Kohler A."/>
            <person name="Nagy L.G."/>
            <person name="Floudas D."/>
            <person name="Copeland A."/>
            <person name="Barry K.W."/>
            <person name="Cichocki N."/>
            <person name="Veneault-Fourrey C."/>
            <person name="LaButti K."/>
            <person name="Lindquist E.A."/>
            <person name="Lipzen A."/>
            <person name="Lundell T."/>
            <person name="Morin E."/>
            <person name="Murat C."/>
            <person name="Sun H."/>
            <person name="Tunlid A."/>
            <person name="Henrissat B."/>
            <person name="Grigoriev I.V."/>
            <person name="Hibbett D.S."/>
            <person name="Martin F."/>
            <person name="Nordberg H.P."/>
            <person name="Cantor M.N."/>
            <person name="Hua S.X."/>
        </authorList>
    </citation>
    <scope>NUCLEOTIDE SEQUENCE [LARGE SCALE GENOMIC DNA]</scope>
    <source>
        <strain evidence="2 3">LaAM-08-1</strain>
    </source>
</reference>
<feature type="region of interest" description="Disordered" evidence="1">
    <location>
        <begin position="45"/>
        <end position="90"/>
    </location>
</feature>
<dbReference type="AlphaFoldDB" id="A0A0C9WLX0"/>